<dbReference type="SMART" id="SM00028">
    <property type="entry name" value="TPR"/>
    <property type="match status" value="6"/>
</dbReference>
<dbReference type="PANTHER" id="PTHR14027">
    <property type="entry name" value="RNA POLYMERASE-ASSOCIATED PROTEIN CTR9"/>
    <property type="match status" value="1"/>
</dbReference>
<dbReference type="GO" id="GO:0006368">
    <property type="term" value="P:transcription elongation by RNA polymerase II"/>
    <property type="evidence" value="ECO:0007669"/>
    <property type="project" value="TreeGrafter"/>
</dbReference>
<proteinExistence type="predicted"/>
<keyword evidence="2 3" id="KW-0802">TPR repeat</keyword>
<evidence type="ECO:0000256" key="1">
    <source>
        <dbReference type="ARBA" id="ARBA00022737"/>
    </source>
</evidence>
<keyword evidence="7" id="KW-1185">Reference proteome</keyword>
<feature type="chain" id="PRO_5016395967" evidence="5">
    <location>
        <begin position="24"/>
        <end position="471"/>
    </location>
</feature>
<dbReference type="Pfam" id="PF12895">
    <property type="entry name" value="ANAPC3"/>
    <property type="match status" value="1"/>
</dbReference>
<feature type="repeat" description="TPR" evidence="3">
    <location>
        <begin position="332"/>
        <end position="365"/>
    </location>
</feature>
<dbReference type="OrthoDB" id="5574348at2"/>
<reference evidence="6 7" key="1">
    <citation type="submission" date="2018-04" db="EMBL/GenBank/DDBJ databases">
        <title>Genomic Encyclopedia of Type Strains, Phase IV (KMG-IV): sequencing the most valuable type-strain genomes for metagenomic binning, comparative biology and taxonomic classification.</title>
        <authorList>
            <person name="Goeker M."/>
        </authorList>
    </citation>
    <scope>NUCLEOTIDE SEQUENCE [LARGE SCALE GENOMIC DNA]</scope>
    <source>
        <strain evidence="6 7">DSM 104150</strain>
    </source>
</reference>
<sequence length="471" mass="51827">MRGIRHVILPLLTALLISAPVHAQDSKKPSKPQTRQTQFISQAVFKDLEKAQQAIDAKDYAAAITALDVVKARGDKLNDYERATLFNLYAAVYYNQDDTPKAIASYIEVLKTPNLPEGLRDSTLFALAQMYFVSEDYPKAIQVLNQWFKTVPEPSADAYVLLAQAHYQLEDFKKAETALIDALKLARQKQQAPKENWLALLRAVYYELGDYAKAAKVLEILVAQYPSESYVLQLSGMYGLMGEQKKQLATLHAGYLGGLVTSKGDLLNLARLYLVEDVPYPAVQLLTKAFKDQAIEPDAETLQLYAQALSLAQEREAQIPVLKRLAELTGEARHYAFLGQAHAEAGNWDAAIDAFQQALKGKDLDDPAGIRMQLGTAQFNAGRLSEARRTFIAASESDQHGEIASNWIKFVGAEIERKRVLEQDPATGPQAAPVADDPADVESDNESAAQPAEIEQATPVTEGRAAETAHA</sequence>
<feature type="repeat" description="TPR" evidence="3">
    <location>
        <begin position="156"/>
        <end position="189"/>
    </location>
</feature>
<keyword evidence="1" id="KW-0677">Repeat</keyword>
<evidence type="ECO:0000256" key="4">
    <source>
        <dbReference type="SAM" id="MobiDB-lite"/>
    </source>
</evidence>
<evidence type="ECO:0000313" key="6">
    <source>
        <dbReference type="EMBL" id="PXV71679.1"/>
    </source>
</evidence>
<dbReference type="Pfam" id="PF13174">
    <property type="entry name" value="TPR_6"/>
    <property type="match status" value="1"/>
</dbReference>
<evidence type="ECO:0000256" key="2">
    <source>
        <dbReference type="ARBA" id="ARBA00022803"/>
    </source>
</evidence>
<dbReference type="GO" id="GO:0006355">
    <property type="term" value="P:regulation of DNA-templated transcription"/>
    <property type="evidence" value="ECO:0007669"/>
    <property type="project" value="InterPro"/>
</dbReference>
<evidence type="ECO:0000256" key="3">
    <source>
        <dbReference type="PROSITE-ProRule" id="PRU00339"/>
    </source>
</evidence>
<dbReference type="AlphaFoldDB" id="A0A318EFU8"/>
<evidence type="ECO:0000313" key="7">
    <source>
        <dbReference type="Proteomes" id="UP000248330"/>
    </source>
</evidence>
<dbReference type="InterPro" id="IPR031101">
    <property type="entry name" value="Ctr9"/>
</dbReference>
<dbReference type="PANTHER" id="PTHR14027:SF2">
    <property type="entry name" value="RNA POLYMERASE-ASSOCIATED PROTEIN CTR9 HOMOLOG"/>
    <property type="match status" value="1"/>
</dbReference>
<dbReference type="GO" id="GO:0000993">
    <property type="term" value="F:RNA polymerase II complex binding"/>
    <property type="evidence" value="ECO:0007669"/>
    <property type="project" value="TreeGrafter"/>
</dbReference>
<gene>
    <name evidence="6" type="ORF">C8D93_101734</name>
</gene>
<dbReference type="SUPFAM" id="SSF48452">
    <property type="entry name" value="TPR-like"/>
    <property type="match status" value="2"/>
</dbReference>
<keyword evidence="5" id="KW-0732">Signal</keyword>
<dbReference type="Pfam" id="PF14559">
    <property type="entry name" value="TPR_19"/>
    <property type="match status" value="1"/>
</dbReference>
<evidence type="ECO:0000256" key="5">
    <source>
        <dbReference type="SAM" id="SignalP"/>
    </source>
</evidence>
<dbReference type="InterPro" id="IPR011990">
    <property type="entry name" value="TPR-like_helical_dom_sf"/>
</dbReference>
<accession>A0A318EFU8</accession>
<dbReference type="Gene3D" id="1.25.40.10">
    <property type="entry name" value="Tetratricopeptide repeat domain"/>
    <property type="match status" value="2"/>
</dbReference>
<dbReference type="InterPro" id="IPR019734">
    <property type="entry name" value="TPR_rpt"/>
</dbReference>
<organism evidence="6 7">
    <name type="scientific">Sinimarinibacterium flocculans</name>
    <dbReference type="NCBI Taxonomy" id="985250"/>
    <lineage>
        <taxon>Bacteria</taxon>
        <taxon>Pseudomonadati</taxon>
        <taxon>Pseudomonadota</taxon>
        <taxon>Gammaproteobacteria</taxon>
        <taxon>Nevskiales</taxon>
        <taxon>Nevskiaceae</taxon>
        <taxon>Sinimarinibacterium</taxon>
    </lineage>
</organism>
<dbReference type="EMBL" id="QICN01000001">
    <property type="protein sequence ID" value="PXV71679.1"/>
    <property type="molecule type" value="Genomic_DNA"/>
</dbReference>
<feature type="signal peptide" evidence="5">
    <location>
        <begin position="1"/>
        <end position="23"/>
    </location>
</feature>
<name>A0A318EFU8_9GAMM</name>
<dbReference type="Proteomes" id="UP000248330">
    <property type="component" value="Unassembled WGS sequence"/>
</dbReference>
<protein>
    <submittedName>
        <fullName evidence="6">Tetratricopeptide repeat protein</fullName>
    </submittedName>
</protein>
<comment type="caution">
    <text evidence="6">The sequence shown here is derived from an EMBL/GenBank/DDBJ whole genome shotgun (WGS) entry which is preliminary data.</text>
</comment>
<feature type="region of interest" description="Disordered" evidence="4">
    <location>
        <begin position="422"/>
        <end position="471"/>
    </location>
</feature>
<dbReference type="RefSeq" id="WP_110263775.1">
    <property type="nucleotide sequence ID" value="NZ_CAWNXA010000001.1"/>
</dbReference>
<dbReference type="PROSITE" id="PS50005">
    <property type="entry name" value="TPR"/>
    <property type="match status" value="2"/>
</dbReference>